<dbReference type="InterPro" id="IPR012677">
    <property type="entry name" value="Nucleotide-bd_a/b_plait_sf"/>
</dbReference>
<evidence type="ECO:0000256" key="4">
    <source>
        <dbReference type="ARBA" id="ARBA00023242"/>
    </source>
</evidence>
<proteinExistence type="inferred from homology"/>
<dbReference type="PANTHER" id="PTHR13112:SF0">
    <property type="entry name" value="FI21285P1"/>
    <property type="match status" value="1"/>
</dbReference>
<evidence type="ECO:0000259" key="5">
    <source>
        <dbReference type="Pfam" id="PF03467"/>
    </source>
</evidence>
<dbReference type="CDD" id="cd12455">
    <property type="entry name" value="RRM_like_Smg4_UPF3"/>
    <property type="match status" value="1"/>
</dbReference>
<dbReference type="Gene3D" id="3.30.70.330">
    <property type="match status" value="1"/>
</dbReference>
<evidence type="ECO:0000256" key="1">
    <source>
        <dbReference type="ARBA" id="ARBA00004123"/>
    </source>
</evidence>
<accession>A0A6G3MG24</accession>
<protein>
    <submittedName>
        <fullName evidence="6">Regulator of nonsense transcripts 3A (Trinotate prediction)</fullName>
    </submittedName>
</protein>
<dbReference type="AlphaFoldDB" id="A0A6G3MG24"/>
<organism evidence="6">
    <name type="scientific">Henneguya salminicola</name>
    <name type="common">Myxosporean</name>
    <dbReference type="NCBI Taxonomy" id="69463"/>
    <lineage>
        <taxon>Eukaryota</taxon>
        <taxon>Metazoa</taxon>
        <taxon>Cnidaria</taxon>
        <taxon>Myxozoa</taxon>
        <taxon>Myxosporea</taxon>
        <taxon>Bivalvulida</taxon>
        <taxon>Platysporina</taxon>
        <taxon>Myxobolidae</taxon>
        <taxon>Henneguya</taxon>
    </lineage>
</organism>
<evidence type="ECO:0000313" key="6">
    <source>
        <dbReference type="EMBL" id="NDJ92921.1"/>
    </source>
</evidence>
<keyword evidence="3" id="KW-0866">Nonsense-mediated mRNA decay</keyword>
<dbReference type="PANTHER" id="PTHR13112">
    <property type="entry name" value="UPF3 REGULATOR OF NONSENSE TRANSCRIPTS-LIKE PROTEIN"/>
    <property type="match status" value="1"/>
</dbReference>
<dbReference type="GO" id="GO:0000184">
    <property type="term" value="P:nuclear-transcribed mRNA catabolic process, nonsense-mediated decay"/>
    <property type="evidence" value="ECO:0007669"/>
    <property type="project" value="UniProtKB-KW"/>
</dbReference>
<dbReference type="GO" id="GO:0005737">
    <property type="term" value="C:cytoplasm"/>
    <property type="evidence" value="ECO:0007669"/>
    <property type="project" value="TreeGrafter"/>
</dbReference>
<dbReference type="GO" id="GO:0005730">
    <property type="term" value="C:nucleolus"/>
    <property type="evidence" value="ECO:0007669"/>
    <property type="project" value="TreeGrafter"/>
</dbReference>
<feature type="domain" description="UPF3" evidence="5">
    <location>
        <begin position="9"/>
        <end position="150"/>
    </location>
</feature>
<keyword evidence="4" id="KW-0539">Nucleus</keyword>
<sequence>MNQNLISKTIKMVIRHLPPDTTLVELRKQLYDINEEEILYLAQPRHKRLDMSFSTLYLEFCSFKKAFDFQKNYDGILLNDKNGKTYTAIVELAPFQQSLQEVTNMREEILKKIEDDDSYKNFENKPTKKNSLNQDDIDANESVNMNERTSLIESVLSNSFKLKLMQSFNSVKNKPKNYRKKAIRVYTTVKKIPINNQVSITEEEFPELS</sequence>
<dbReference type="Pfam" id="PF03467">
    <property type="entry name" value="Smg4_UPF3"/>
    <property type="match status" value="1"/>
</dbReference>
<dbReference type="InterPro" id="IPR005120">
    <property type="entry name" value="UPF3_dom"/>
</dbReference>
<dbReference type="InterPro" id="IPR035979">
    <property type="entry name" value="RBD_domain_sf"/>
</dbReference>
<comment type="similarity">
    <text evidence="2">Belongs to the RENT3 family.</text>
</comment>
<name>A0A6G3MG24_HENSL</name>
<dbReference type="GO" id="GO:0003729">
    <property type="term" value="F:mRNA binding"/>
    <property type="evidence" value="ECO:0007669"/>
    <property type="project" value="TreeGrafter"/>
</dbReference>
<reference evidence="6" key="1">
    <citation type="submission" date="2018-11" db="EMBL/GenBank/DDBJ databases">
        <title>Henneguya salminicola genome and transcriptome.</title>
        <authorList>
            <person name="Yahalomi D."/>
            <person name="Atkinson S.D."/>
            <person name="Neuhof M."/>
            <person name="Chang E.S."/>
            <person name="Philippe H."/>
            <person name="Cartwright P."/>
            <person name="Bartholomew J.L."/>
            <person name="Huchon D."/>
        </authorList>
    </citation>
    <scope>NUCLEOTIDE SEQUENCE</scope>
    <source>
        <strain evidence="6">Hz1</strain>
        <tissue evidence="6">Whole</tissue>
    </source>
</reference>
<comment type="subcellular location">
    <subcellularLocation>
        <location evidence="1">Nucleus</location>
    </subcellularLocation>
</comment>
<evidence type="ECO:0000256" key="3">
    <source>
        <dbReference type="ARBA" id="ARBA00023161"/>
    </source>
</evidence>
<dbReference type="EMBL" id="GHBP01001905">
    <property type="protein sequence ID" value="NDJ92921.1"/>
    <property type="molecule type" value="Transcribed_RNA"/>
</dbReference>
<dbReference type="SUPFAM" id="SSF54928">
    <property type="entry name" value="RNA-binding domain, RBD"/>
    <property type="match status" value="1"/>
</dbReference>
<evidence type="ECO:0000256" key="2">
    <source>
        <dbReference type="ARBA" id="ARBA00005991"/>
    </source>
</evidence>
<dbReference type="InterPro" id="IPR039722">
    <property type="entry name" value="Upf3"/>
</dbReference>
<dbReference type="GO" id="GO:0045727">
    <property type="term" value="P:positive regulation of translation"/>
    <property type="evidence" value="ECO:0007669"/>
    <property type="project" value="TreeGrafter"/>
</dbReference>